<evidence type="ECO:0000313" key="3">
    <source>
        <dbReference type="Proteomes" id="UP000014200"/>
    </source>
</evidence>
<evidence type="ECO:0000256" key="1">
    <source>
        <dbReference type="SAM" id="MobiDB-lite"/>
    </source>
</evidence>
<dbReference type="AlphaFoldDB" id="R9HZS5"/>
<comment type="caution">
    <text evidence="2">The sequence shown here is derived from an EMBL/GenBank/DDBJ whole genome shotgun (WGS) entry which is preliminary data.</text>
</comment>
<dbReference type="RefSeq" id="WP_016277854.1">
    <property type="nucleotide sequence ID" value="NZ_CAJUNV010000006.1"/>
</dbReference>
<keyword evidence="3" id="KW-1185">Reference proteome</keyword>
<accession>R9HZS5</accession>
<dbReference type="STRING" id="1235788.C802_03577"/>
<gene>
    <name evidence="2" type="ORF">C802_03577</name>
</gene>
<reference evidence="2 3" key="1">
    <citation type="submission" date="2013-04" db="EMBL/GenBank/DDBJ databases">
        <title>The Genome Sequence of Bacteroides massiliensis dnLKV3.</title>
        <authorList>
            <consortium name="The Broad Institute Genomics Platform"/>
            <consortium name="The Broad Institute Genome Sequencing Center for Infectious Disease"/>
            <person name="Earl A."/>
            <person name="Xavier R."/>
            <person name="Kuhn K."/>
            <person name="Stappenbeck T."/>
            <person name="Walker B."/>
            <person name="Young S."/>
            <person name="Zeng Q."/>
            <person name="Gargeya S."/>
            <person name="Fitzgerald M."/>
            <person name="Haas B."/>
            <person name="Abouelleil A."/>
            <person name="Allen A.W."/>
            <person name="Alvarado L."/>
            <person name="Arachchi H.M."/>
            <person name="Berlin A.M."/>
            <person name="Chapman S.B."/>
            <person name="Gainer-Dewar J."/>
            <person name="Goldberg J."/>
            <person name="Griggs A."/>
            <person name="Gujja S."/>
            <person name="Hansen M."/>
            <person name="Howarth C."/>
            <person name="Imamovic A."/>
            <person name="Ireland A."/>
            <person name="Larimer J."/>
            <person name="McCowan C."/>
            <person name="Murphy C."/>
            <person name="Pearson M."/>
            <person name="Poon T.W."/>
            <person name="Priest M."/>
            <person name="Roberts A."/>
            <person name="Saif S."/>
            <person name="Shea T."/>
            <person name="Sisk P."/>
            <person name="Sykes S."/>
            <person name="Wortman J."/>
            <person name="Nusbaum C."/>
            <person name="Birren B."/>
        </authorList>
    </citation>
    <scope>NUCLEOTIDE SEQUENCE [LARGE SCALE GENOMIC DNA]</scope>
    <source>
        <strain evidence="3">dnLKV3</strain>
    </source>
</reference>
<dbReference type="HOGENOM" id="CLU_210769_0_0_10"/>
<proteinExistence type="predicted"/>
<organism evidence="2 3">
    <name type="scientific">Phocaeicola sartorii</name>
    <dbReference type="NCBI Taxonomy" id="671267"/>
    <lineage>
        <taxon>Bacteria</taxon>
        <taxon>Pseudomonadati</taxon>
        <taxon>Bacteroidota</taxon>
        <taxon>Bacteroidia</taxon>
        <taxon>Bacteroidales</taxon>
        <taxon>Bacteroidaceae</taxon>
        <taxon>Phocaeicola</taxon>
    </lineage>
</organism>
<name>R9HZS5_9BACT</name>
<dbReference type="GeneID" id="82154197"/>
<dbReference type="EMBL" id="ASSP01000022">
    <property type="protein sequence ID" value="EOS09464.1"/>
    <property type="molecule type" value="Genomic_DNA"/>
</dbReference>
<protein>
    <submittedName>
        <fullName evidence="2">Uncharacterized protein</fullName>
    </submittedName>
</protein>
<feature type="region of interest" description="Disordered" evidence="1">
    <location>
        <begin position="34"/>
        <end position="58"/>
    </location>
</feature>
<sequence>MSITNIISNDEVTLVQGVNGVFLCEESWTTQSRKSALHKEDLNTPDIESLQSDLPELT</sequence>
<evidence type="ECO:0000313" key="2">
    <source>
        <dbReference type="EMBL" id="EOS09464.1"/>
    </source>
</evidence>
<dbReference type="Proteomes" id="UP000014200">
    <property type="component" value="Unassembled WGS sequence"/>
</dbReference>